<evidence type="ECO:0000313" key="1">
    <source>
        <dbReference type="EMBL" id="CAH2225373.1"/>
    </source>
</evidence>
<protein>
    <submittedName>
        <fullName evidence="1">Uncharacterized protein</fullName>
    </submittedName>
</protein>
<sequence length="152" mass="16120">MKLKFLPKPIGTRSHLACIFVSKEGGCDKATPPPRAHIVPGTLSCYPVSYSTQIVKQRLGSSTQLSLAVDRYASGGAGLDWSSGAKPGGTYWAETVISSGTANGTGAAEVWRKPSREQPVKVDSPTAVVPGLAFTDRLCCEGLKWVEGRARE</sequence>
<accession>A0AAD1R7E6</accession>
<dbReference type="AlphaFoldDB" id="A0AAD1R7E6"/>
<dbReference type="EMBL" id="OW240912">
    <property type="protein sequence ID" value="CAH2225373.1"/>
    <property type="molecule type" value="Genomic_DNA"/>
</dbReference>
<proteinExistence type="predicted"/>
<dbReference type="Proteomes" id="UP001295444">
    <property type="component" value="Chromosome 01"/>
</dbReference>
<reference evidence="1" key="1">
    <citation type="submission" date="2022-03" db="EMBL/GenBank/DDBJ databases">
        <authorList>
            <person name="Alioto T."/>
            <person name="Alioto T."/>
            <person name="Gomez Garrido J."/>
        </authorList>
    </citation>
    <scope>NUCLEOTIDE SEQUENCE</scope>
</reference>
<keyword evidence="2" id="KW-1185">Reference proteome</keyword>
<evidence type="ECO:0000313" key="2">
    <source>
        <dbReference type="Proteomes" id="UP001295444"/>
    </source>
</evidence>
<organism evidence="1 2">
    <name type="scientific">Pelobates cultripes</name>
    <name type="common">Western spadefoot toad</name>
    <dbReference type="NCBI Taxonomy" id="61616"/>
    <lineage>
        <taxon>Eukaryota</taxon>
        <taxon>Metazoa</taxon>
        <taxon>Chordata</taxon>
        <taxon>Craniata</taxon>
        <taxon>Vertebrata</taxon>
        <taxon>Euteleostomi</taxon>
        <taxon>Amphibia</taxon>
        <taxon>Batrachia</taxon>
        <taxon>Anura</taxon>
        <taxon>Pelobatoidea</taxon>
        <taxon>Pelobatidae</taxon>
        <taxon>Pelobates</taxon>
    </lineage>
</organism>
<name>A0AAD1R7E6_PELCU</name>
<gene>
    <name evidence="1" type="ORF">PECUL_23A001973</name>
</gene>